<dbReference type="InterPro" id="IPR036400">
    <property type="entry name" value="Cyt_B5-like_heme/steroid_sf"/>
</dbReference>
<keyword evidence="5" id="KW-0472">Membrane</keyword>
<evidence type="ECO:0000256" key="6">
    <source>
        <dbReference type="SAM" id="MobiDB-lite"/>
    </source>
</evidence>
<feature type="compositionally biased region" description="Basic and acidic residues" evidence="6">
    <location>
        <begin position="28"/>
        <end position="50"/>
    </location>
</feature>
<name>A0A6V1SKW1_HETAK</name>
<evidence type="ECO:0000256" key="5">
    <source>
        <dbReference type="RuleBase" id="RU362121"/>
    </source>
</evidence>
<accession>A0A6V1SKW1</accession>
<dbReference type="AlphaFoldDB" id="A0A6V1SKW1"/>
<dbReference type="GO" id="GO:0020037">
    <property type="term" value="F:heme binding"/>
    <property type="evidence" value="ECO:0007669"/>
    <property type="project" value="UniProtKB-UniRule"/>
</dbReference>
<dbReference type="InterPro" id="IPR001199">
    <property type="entry name" value="Cyt_B5-like_heme/steroid-bd"/>
</dbReference>
<keyword evidence="5" id="KW-0812">Transmembrane</keyword>
<evidence type="ECO:0000256" key="1">
    <source>
        <dbReference type="ARBA" id="ARBA00022617"/>
    </source>
</evidence>
<dbReference type="PANTHER" id="PTHR19359:SF95">
    <property type="entry name" value="CYTOCHROME B5 TYPE B"/>
    <property type="match status" value="1"/>
</dbReference>
<dbReference type="EMBL" id="HBIU01034962">
    <property type="protein sequence ID" value="CAE0637313.1"/>
    <property type="molecule type" value="Transcribed_RNA"/>
</dbReference>
<keyword evidence="3 5" id="KW-0408">Iron</keyword>
<dbReference type="SUPFAM" id="SSF55856">
    <property type="entry name" value="Cytochrome b5-like heme/steroid binding domain"/>
    <property type="match status" value="1"/>
</dbReference>
<dbReference type="InterPro" id="IPR050668">
    <property type="entry name" value="Cytochrome_b5"/>
</dbReference>
<keyword evidence="1 5" id="KW-0349">Heme</keyword>
<sequence>MLFEFIATMVAGAIAIFIIIKTCGSQKTTEKKETRSEVKPEGPFTKEEVAKHNSPDDAWIIIDGKVYDITDYIDIHPGGEAILGPLGGDASKGFHGPQHPVTVFDVIPEYFIGELKKSQ</sequence>
<dbReference type="FunFam" id="3.10.120.10:FF:000007">
    <property type="entry name" value="Sulfite oxidase, mitochondrial"/>
    <property type="match status" value="1"/>
</dbReference>
<dbReference type="EMBL" id="HBIU01034961">
    <property type="protein sequence ID" value="CAE0637312.1"/>
    <property type="molecule type" value="Transcribed_RNA"/>
</dbReference>
<dbReference type="PANTHER" id="PTHR19359">
    <property type="entry name" value="CYTOCHROME B5"/>
    <property type="match status" value="1"/>
</dbReference>
<evidence type="ECO:0000313" key="8">
    <source>
        <dbReference type="EMBL" id="CAE0637312.1"/>
    </source>
</evidence>
<dbReference type="PROSITE" id="PS50255">
    <property type="entry name" value="CYTOCHROME_B5_2"/>
    <property type="match status" value="1"/>
</dbReference>
<dbReference type="InterPro" id="IPR018506">
    <property type="entry name" value="Cyt_B5_heme-BS"/>
</dbReference>
<dbReference type="PROSITE" id="PS00191">
    <property type="entry name" value="CYTOCHROME_B5_1"/>
    <property type="match status" value="1"/>
</dbReference>
<evidence type="ECO:0000256" key="2">
    <source>
        <dbReference type="ARBA" id="ARBA00022723"/>
    </source>
</evidence>
<protein>
    <recommendedName>
        <fullName evidence="7">Cytochrome b5 heme-binding domain-containing protein</fullName>
    </recommendedName>
</protein>
<reference evidence="8" key="1">
    <citation type="submission" date="2021-01" db="EMBL/GenBank/DDBJ databases">
        <authorList>
            <person name="Corre E."/>
            <person name="Pelletier E."/>
            <person name="Niang G."/>
            <person name="Scheremetjew M."/>
            <person name="Finn R."/>
            <person name="Kale V."/>
            <person name="Holt S."/>
            <person name="Cochrane G."/>
            <person name="Meng A."/>
            <person name="Brown T."/>
            <person name="Cohen L."/>
        </authorList>
    </citation>
    <scope>NUCLEOTIDE SEQUENCE</scope>
    <source>
        <strain evidence="8">CCMP3107</strain>
    </source>
</reference>
<comment type="similarity">
    <text evidence="4 5">Belongs to the cytochrome b5 family.</text>
</comment>
<feature type="domain" description="Cytochrome b5 heme-binding" evidence="7">
    <location>
        <begin position="41"/>
        <end position="116"/>
    </location>
</feature>
<evidence type="ECO:0000256" key="3">
    <source>
        <dbReference type="ARBA" id="ARBA00023004"/>
    </source>
</evidence>
<dbReference type="GO" id="GO:0046872">
    <property type="term" value="F:metal ion binding"/>
    <property type="evidence" value="ECO:0007669"/>
    <property type="project" value="UniProtKB-UniRule"/>
</dbReference>
<evidence type="ECO:0000259" key="7">
    <source>
        <dbReference type="PROSITE" id="PS50255"/>
    </source>
</evidence>
<feature type="transmembrane region" description="Helical" evidence="5">
    <location>
        <begin position="6"/>
        <end position="24"/>
    </location>
</feature>
<dbReference type="Gene3D" id="3.10.120.10">
    <property type="entry name" value="Cytochrome b5-like heme/steroid binding domain"/>
    <property type="match status" value="1"/>
</dbReference>
<dbReference type="GO" id="GO:0016020">
    <property type="term" value="C:membrane"/>
    <property type="evidence" value="ECO:0007669"/>
    <property type="project" value="TreeGrafter"/>
</dbReference>
<dbReference type="Pfam" id="PF00173">
    <property type="entry name" value="Cyt-b5"/>
    <property type="match status" value="1"/>
</dbReference>
<keyword evidence="5" id="KW-1133">Transmembrane helix</keyword>
<keyword evidence="2 5" id="KW-0479">Metal-binding</keyword>
<evidence type="ECO:0000313" key="9">
    <source>
        <dbReference type="EMBL" id="CAE0637313.1"/>
    </source>
</evidence>
<organism evidence="8">
    <name type="scientific">Heterosigma akashiwo</name>
    <name type="common">Chromophytic alga</name>
    <name type="synonym">Heterosigma carterae</name>
    <dbReference type="NCBI Taxonomy" id="2829"/>
    <lineage>
        <taxon>Eukaryota</taxon>
        <taxon>Sar</taxon>
        <taxon>Stramenopiles</taxon>
        <taxon>Ochrophyta</taxon>
        <taxon>Raphidophyceae</taxon>
        <taxon>Chattonellales</taxon>
        <taxon>Chattonellaceae</taxon>
        <taxon>Heterosigma</taxon>
    </lineage>
</organism>
<dbReference type="SMART" id="SM01117">
    <property type="entry name" value="Cyt-b5"/>
    <property type="match status" value="1"/>
</dbReference>
<feature type="region of interest" description="Disordered" evidence="6">
    <location>
        <begin position="26"/>
        <end position="50"/>
    </location>
</feature>
<evidence type="ECO:0000256" key="4">
    <source>
        <dbReference type="ARBA" id="ARBA00038168"/>
    </source>
</evidence>
<proteinExistence type="inferred from homology"/>
<gene>
    <name evidence="8" type="ORF">HAKA00212_LOCUS16089</name>
    <name evidence="9" type="ORF">HAKA00212_LOCUS16090</name>
</gene>